<dbReference type="Pfam" id="PF01370">
    <property type="entry name" value="Epimerase"/>
    <property type="match status" value="1"/>
</dbReference>
<evidence type="ECO:0000259" key="13">
    <source>
        <dbReference type="Pfam" id="PF01370"/>
    </source>
</evidence>
<dbReference type="GO" id="GO:0042732">
    <property type="term" value="P:D-xylose metabolic process"/>
    <property type="evidence" value="ECO:0007669"/>
    <property type="project" value="InterPro"/>
</dbReference>
<keyword evidence="3" id="KW-0812">Transmembrane</keyword>
<comment type="cofactor">
    <cofactor evidence="1">
        <name>NAD(+)</name>
        <dbReference type="ChEBI" id="CHEBI:57540"/>
    </cofactor>
</comment>
<dbReference type="AlphaFoldDB" id="A0A1G1VNQ9"/>
<evidence type="ECO:0000256" key="9">
    <source>
        <dbReference type="ARBA" id="ARBA00023136"/>
    </source>
</evidence>
<dbReference type="GO" id="GO:0005737">
    <property type="term" value="C:cytoplasm"/>
    <property type="evidence" value="ECO:0007669"/>
    <property type="project" value="TreeGrafter"/>
</dbReference>
<keyword evidence="6" id="KW-1133">Transmembrane helix</keyword>
<evidence type="ECO:0000256" key="1">
    <source>
        <dbReference type="ARBA" id="ARBA00001911"/>
    </source>
</evidence>
<evidence type="ECO:0000256" key="5">
    <source>
        <dbReference type="ARBA" id="ARBA00022968"/>
    </source>
</evidence>
<comment type="caution">
    <text evidence="14">The sequence shown here is derived from an EMBL/GenBank/DDBJ whole genome shotgun (WGS) entry which is preliminary data.</text>
</comment>
<keyword evidence="10" id="KW-0325">Glycoprotein</keyword>
<dbReference type="Gene3D" id="3.40.50.720">
    <property type="entry name" value="NAD(P)-binding Rossmann-like Domain"/>
    <property type="match status" value="1"/>
</dbReference>
<accession>A0A1G1VNQ9</accession>
<dbReference type="PANTHER" id="PTHR43078">
    <property type="entry name" value="UDP-GLUCURONIC ACID DECARBOXYLASE-RELATED"/>
    <property type="match status" value="1"/>
</dbReference>
<keyword evidence="8" id="KW-0333">Golgi apparatus</keyword>
<dbReference type="PANTHER" id="PTHR43078:SF6">
    <property type="entry name" value="UDP-GLUCURONIC ACID DECARBOXYLASE 1"/>
    <property type="match status" value="1"/>
</dbReference>
<protein>
    <recommendedName>
        <fullName evidence="13">NAD-dependent epimerase/dehydratase domain-containing protein</fullName>
    </recommendedName>
</protein>
<feature type="domain" description="NAD-dependent epimerase/dehydratase" evidence="13">
    <location>
        <begin position="31"/>
        <end position="276"/>
    </location>
</feature>
<reference evidence="14 15" key="1">
    <citation type="journal article" date="2016" name="Nat. Commun.">
        <title>Thousands of microbial genomes shed light on interconnected biogeochemical processes in an aquifer system.</title>
        <authorList>
            <person name="Anantharaman K."/>
            <person name="Brown C.T."/>
            <person name="Hug L.A."/>
            <person name="Sharon I."/>
            <person name="Castelle C.J."/>
            <person name="Probst A.J."/>
            <person name="Thomas B.C."/>
            <person name="Singh A."/>
            <person name="Wilkins M.J."/>
            <person name="Karaoz U."/>
            <person name="Brodie E.L."/>
            <person name="Williams K.H."/>
            <person name="Hubbard S.S."/>
            <person name="Banfield J.F."/>
        </authorList>
    </citation>
    <scope>NUCLEOTIDE SEQUENCE [LARGE SCALE GENOMIC DNA]</scope>
</reference>
<evidence type="ECO:0000256" key="12">
    <source>
        <dbReference type="ARBA" id="ARBA00037859"/>
    </source>
</evidence>
<evidence type="ECO:0000256" key="6">
    <source>
        <dbReference type="ARBA" id="ARBA00022989"/>
    </source>
</evidence>
<keyword evidence="9" id="KW-0472">Membrane</keyword>
<evidence type="ECO:0000313" key="15">
    <source>
        <dbReference type="Proteomes" id="UP000177324"/>
    </source>
</evidence>
<dbReference type="InterPro" id="IPR036291">
    <property type="entry name" value="NAD(P)-bd_dom_sf"/>
</dbReference>
<sequence length="354" mass="39662">MKLAEQLVREDLRSIVQGLGEEAKKLAGKTVLISGGAGFLGNYLVLTLMELNQSLAQPVKVIAVDNFITGSKKHLINAPEYQRYELINHDVRQPLSIKGKVDYVIHAAGIASPVYYKKYPIQAIEVSTYGTKNFLELCRKKKSNSFLFFSTSEIYGDPDPAHIPTKEEYRGNVSCTGPRACYDESKRLGEALTMTYYHHIGIPIKIIRPFNVFGPGMKYNDYRVIPAFLMSALQGKPLAVHGDGQQTRTFCYVTDAMVAIYKVLLSDKNGEVYNVGNDDDEIPMLKLAEMAASLLPVPAKVKTLPYPADYPGDEPRRRCPDLTKIKIALGYKPKVDLETGIERLLAWFRSEYKL</sequence>
<organism evidence="14 15">
    <name type="scientific">Candidatus Chisholmbacteria bacterium RIFCSPHIGHO2_01_FULL_48_12</name>
    <dbReference type="NCBI Taxonomy" id="1797589"/>
    <lineage>
        <taxon>Bacteria</taxon>
        <taxon>Candidatus Chisholmiibacteriota</taxon>
    </lineage>
</organism>
<dbReference type="SUPFAM" id="SSF51735">
    <property type="entry name" value="NAD(P)-binding Rossmann-fold domains"/>
    <property type="match status" value="1"/>
</dbReference>
<name>A0A1G1VNQ9_9BACT</name>
<evidence type="ECO:0000256" key="10">
    <source>
        <dbReference type="ARBA" id="ARBA00023180"/>
    </source>
</evidence>
<keyword evidence="5" id="KW-0735">Signal-anchor</keyword>
<dbReference type="InterPro" id="IPR044516">
    <property type="entry name" value="UXS-like"/>
</dbReference>
<dbReference type="EMBL" id="MHCH01000036">
    <property type="protein sequence ID" value="OGY17003.1"/>
    <property type="molecule type" value="Genomic_DNA"/>
</dbReference>
<keyword evidence="4" id="KW-0210">Decarboxylase</keyword>
<gene>
    <name evidence="14" type="ORF">A2784_04160</name>
</gene>
<evidence type="ECO:0000256" key="8">
    <source>
        <dbReference type="ARBA" id="ARBA00023034"/>
    </source>
</evidence>
<evidence type="ECO:0000313" key="14">
    <source>
        <dbReference type="EMBL" id="OGY17003.1"/>
    </source>
</evidence>
<evidence type="ECO:0000256" key="3">
    <source>
        <dbReference type="ARBA" id="ARBA00022692"/>
    </source>
</evidence>
<dbReference type="GO" id="GO:0048040">
    <property type="term" value="F:UDP-glucuronate decarboxylase activity"/>
    <property type="evidence" value="ECO:0007669"/>
    <property type="project" value="TreeGrafter"/>
</dbReference>
<evidence type="ECO:0000256" key="11">
    <source>
        <dbReference type="ARBA" id="ARBA00023239"/>
    </source>
</evidence>
<evidence type="ECO:0000256" key="4">
    <source>
        <dbReference type="ARBA" id="ARBA00022793"/>
    </source>
</evidence>
<dbReference type="GO" id="GO:0070403">
    <property type="term" value="F:NAD+ binding"/>
    <property type="evidence" value="ECO:0007669"/>
    <property type="project" value="InterPro"/>
</dbReference>
<proteinExistence type="predicted"/>
<dbReference type="InterPro" id="IPR001509">
    <property type="entry name" value="Epimerase_deHydtase"/>
</dbReference>
<comment type="subcellular location">
    <subcellularLocation>
        <location evidence="2">Golgi apparatus membrane</location>
        <topology evidence="2">Single-pass type II membrane protein</topology>
    </subcellularLocation>
    <subcellularLocation>
        <location evidence="12">Golgi apparatus</location>
        <location evidence="12">Golgi stack membrane</location>
    </subcellularLocation>
</comment>
<evidence type="ECO:0000256" key="7">
    <source>
        <dbReference type="ARBA" id="ARBA00023027"/>
    </source>
</evidence>
<evidence type="ECO:0000256" key="2">
    <source>
        <dbReference type="ARBA" id="ARBA00004323"/>
    </source>
</evidence>
<dbReference type="STRING" id="1797589.A2784_04160"/>
<keyword evidence="7" id="KW-0520">NAD</keyword>
<keyword evidence="11" id="KW-0456">Lyase</keyword>
<dbReference type="Proteomes" id="UP000177324">
    <property type="component" value="Unassembled WGS sequence"/>
</dbReference>
<dbReference type="FunFam" id="3.40.50.720:FF:000065">
    <property type="entry name" value="UDP-glucuronic acid decarboxylase 1"/>
    <property type="match status" value="1"/>
</dbReference>